<dbReference type="AlphaFoldDB" id="J4JVY3"/>
<protein>
    <recommendedName>
        <fullName evidence="3">Phospholipase D-like domain-containing protein</fullName>
    </recommendedName>
</protein>
<name>J4JVY3_9MYCO</name>
<reference evidence="1 2" key="1">
    <citation type="journal article" date="2011" name="J. Bacteriol.">
        <title>Genome sequence of the Mycobacterium colombiense type strain, CECT 3035.</title>
        <authorList>
            <person name="Gonzalez-Perez M."/>
            <person name="Murcia M.I."/>
            <person name="Landsman D."/>
            <person name="Jordan I.K."/>
            <person name="Marino-Ramirez L."/>
        </authorList>
    </citation>
    <scope>NUCLEOTIDE SEQUENCE [LARGE SCALE GENOMIC DNA]</scope>
    <source>
        <strain evidence="1 2">CECT 3035</strain>
    </source>
</reference>
<evidence type="ECO:0000313" key="2">
    <source>
        <dbReference type="Proteomes" id="UP000006455"/>
    </source>
</evidence>
<proteinExistence type="predicted"/>
<gene>
    <name evidence="1" type="ORF">MCOL_V206600</name>
</gene>
<organism evidence="1 2">
    <name type="scientific">Mycobacterium colombiense CECT 3035</name>
    <dbReference type="NCBI Taxonomy" id="1041522"/>
    <lineage>
        <taxon>Bacteria</taxon>
        <taxon>Bacillati</taxon>
        <taxon>Actinomycetota</taxon>
        <taxon>Actinomycetes</taxon>
        <taxon>Mycobacteriales</taxon>
        <taxon>Mycobacteriaceae</taxon>
        <taxon>Mycobacterium</taxon>
        <taxon>Mycobacterium avium complex (MAC)</taxon>
    </lineage>
</organism>
<accession>J4JVY3</accession>
<sequence>MLGSANLTATALGWSQNPNIELLVPSSRDEIAELEKRLTVESTLATEELAREVEEIAKFFPGPTSVPVQLDHSAEPPDLWIPQLRMPSDLYLAYSHGPSSLTSRSAAAATLDLAVLDLPVGLDKRQFELLVGHRLGCQPIFRDIDQHLERPRRFGEVRQRVSQITGFDHDQAAETWQTLMRWMLEFLPNRYTHDVKRHSEMFSRTKTITESSR</sequence>
<dbReference type="EMBL" id="AFVW02000002">
    <property type="protein sequence ID" value="EJO89837.1"/>
    <property type="molecule type" value="Genomic_DNA"/>
</dbReference>
<dbReference type="Proteomes" id="UP000006455">
    <property type="component" value="Unassembled WGS sequence"/>
</dbReference>
<evidence type="ECO:0000313" key="1">
    <source>
        <dbReference type="EMBL" id="EJO89837.1"/>
    </source>
</evidence>
<comment type="caution">
    <text evidence="1">The sequence shown here is derived from an EMBL/GenBank/DDBJ whole genome shotgun (WGS) entry which is preliminary data.</text>
</comment>
<dbReference type="STRING" id="1041522.GCA_002105755_01758"/>
<dbReference type="eggNOG" id="ENOG5032TUC">
    <property type="taxonomic scope" value="Bacteria"/>
</dbReference>
<evidence type="ECO:0008006" key="3">
    <source>
        <dbReference type="Google" id="ProtNLM"/>
    </source>
</evidence>